<dbReference type="Pfam" id="PF03551">
    <property type="entry name" value="PadR"/>
    <property type="match status" value="1"/>
</dbReference>
<evidence type="ECO:0000313" key="2">
    <source>
        <dbReference type="EMBL" id="RUS57406.1"/>
    </source>
</evidence>
<name>A0A433RVT4_9BACL</name>
<dbReference type="EMBL" id="JTFC01000026">
    <property type="protein sequence ID" value="RUS57406.1"/>
    <property type="molecule type" value="Genomic_DNA"/>
</dbReference>
<proteinExistence type="predicted"/>
<keyword evidence="3" id="KW-1185">Reference proteome</keyword>
<dbReference type="Proteomes" id="UP000288623">
    <property type="component" value="Unassembled WGS sequence"/>
</dbReference>
<dbReference type="InterPro" id="IPR052509">
    <property type="entry name" value="Metal_resp_DNA-bind_regulator"/>
</dbReference>
<comment type="caution">
    <text evidence="2">The sequence shown here is derived from an EMBL/GenBank/DDBJ whole genome shotgun (WGS) entry which is preliminary data.</text>
</comment>
<dbReference type="NCBIfam" id="TIGR02719">
    <property type="entry name" value="repress_PhaQ"/>
    <property type="match status" value="1"/>
</dbReference>
<dbReference type="InterPro" id="IPR014091">
    <property type="entry name" value="Tscrpt_rep_PHB_PhaQ"/>
</dbReference>
<sequence length="134" mass="15378">MAMNSKKPQMGAPKNILVPIILLHLRDINAYGYELMEKLTTFGVDSVDRGNFYRILRQLEKDELVTSEWNTEENGPAKRIYAITEEGLSYLDLWAGSFGEYQKLLTNFFKLYNPFLFPSTPASKKTDEADDTND</sequence>
<dbReference type="PANTHER" id="PTHR33169:SF14">
    <property type="entry name" value="TRANSCRIPTIONAL REGULATOR RV3488"/>
    <property type="match status" value="1"/>
</dbReference>
<dbReference type="PANTHER" id="PTHR33169">
    <property type="entry name" value="PADR-FAMILY TRANSCRIPTIONAL REGULATOR"/>
    <property type="match status" value="1"/>
</dbReference>
<reference evidence="2 3" key="1">
    <citation type="submission" date="2014-11" db="EMBL/GenBank/DDBJ databases">
        <title>Genome sequence and analysis of novel Kurthia sp.</title>
        <authorList>
            <person name="Lawson J.N."/>
            <person name="Gonzalez J.E."/>
            <person name="Rinauldi L."/>
            <person name="Xuan Z."/>
            <person name="Firman A."/>
            <person name="Shaddox L."/>
            <person name="Trudeau A."/>
            <person name="Shah S."/>
            <person name="Reiman D."/>
        </authorList>
    </citation>
    <scope>NUCLEOTIDE SEQUENCE [LARGE SCALE GENOMIC DNA]</scope>
    <source>
        <strain evidence="2 3">3B1D</strain>
    </source>
</reference>
<dbReference type="InterPro" id="IPR036390">
    <property type="entry name" value="WH_DNA-bd_sf"/>
</dbReference>
<dbReference type="InterPro" id="IPR036388">
    <property type="entry name" value="WH-like_DNA-bd_sf"/>
</dbReference>
<feature type="domain" description="Transcription regulator PadR N-terminal" evidence="1">
    <location>
        <begin position="21"/>
        <end position="91"/>
    </location>
</feature>
<dbReference type="Gene3D" id="1.10.10.10">
    <property type="entry name" value="Winged helix-like DNA-binding domain superfamily/Winged helix DNA-binding domain"/>
    <property type="match status" value="1"/>
</dbReference>
<organism evidence="2 3">
    <name type="scientific">Candidatus Kurthia intestinigallinarum</name>
    <dbReference type="NCBI Taxonomy" id="1562256"/>
    <lineage>
        <taxon>Bacteria</taxon>
        <taxon>Bacillati</taxon>
        <taxon>Bacillota</taxon>
        <taxon>Bacilli</taxon>
        <taxon>Bacillales</taxon>
        <taxon>Caryophanaceae</taxon>
        <taxon>Kurthia</taxon>
    </lineage>
</organism>
<evidence type="ECO:0000313" key="3">
    <source>
        <dbReference type="Proteomes" id="UP000288623"/>
    </source>
</evidence>
<dbReference type="AlphaFoldDB" id="A0A433RVT4"/>
<protein>
    <submittedName>
        <fullName evidence="2">PadR family transcriptional regulator</fullName>
    </submittedName>
</protein>
<dbReference type="InterPro" id="IPR005149">
    <property type="entry name" value="Tscrpt_reg_PadR_N"/>
</dbReference>
<dbReference type="SUPFAM" id="SSF46785">
    <property type="entry name" value="Winged helix' DNA-binding domain"/>
    <property type="match status" value="1"/>
</dbReference>
<gene>
    <name evidence="2" type="ORF">QI30_06190</name>
</gene>
<evidence type="ECO:0000259" key="1">
    <source>
        <dbReference type="Pfam" id="PF03551"/>
    </source>
</evidence>
<accession>A0A433RVT4</accession>